<feature type="transmembrane region" description="Helical" evidence="1">
    <location>
        <begin position="12"/>
        <end position="29"/>
    </location>
</feature>
<accession>A0A6J4VW15</accession>
<proteinExistence type="predicted"/>
<keyword evidence="1" id="KW-0812">Transmembrane</keyword>
<feature type="non-terminal residue" evidence="2">
    <location>
        <position position="45"/>
    </location>
</feature>
<evidence type="ECO:0000313" key="2">
    <source>
        <dbReference type="EMBL" id="CAA9584501.1"/>
    </source>
</evidence>
<dbReference type="AlphaFoldDB" id="A0A6J4VW15"/>
<protein>
    <submittedName>
        <fullName evidence="2">Uncharacterized protein</fullName>
    </submittedName>
</protein>
<gene>
    <name evidence="2" type="ORF">AVDCRST_MAG88-3754</name>
</gene>
<reference evidence="2" key="1">
    <citation type="submission" date="2020-02" db="EMBL/GenBank/DDBJ databases">
        <authorList>
            <person name="Meier V. D."/>
        </authorList>
    </citation>
    <scope>NUCLEOTIDE SEQUENCE</scope>
    <source>
        <strain evidence="2">AVDCRST_MAG88</strain>
    </source>
</reference>
<evidence type="ECO:0000256" key="1">
    <source>
        <dbReference type="SAM" id="Phobius"/>
    </source>
</evidence>
<name>A0A6J4VW15_9BACT</name>
<dbReference type="EMBL" id="CADCWM010000915">
    <property type="protein sequence ID" value="CAA9584501.1"/>
    <property type="molecule type" value="Genomic_DNA"/>
</dbReference>
<keyword evidence="1" id="KW-0472">Membrane</keyword>
<keyword evidence="1" id="KW-1133">Transmembrane helix</keyword>
<sequence>MKADPGGFAYPLWWLVGASATPAWLAGLVRAGRLSRLSEPATTGE</sequence>
<organism evidence="2">
    <name type="scientific">uncultured Thermomicrobiales bacterium</name>
    <dbReference type="NCBI Taxonomy" id="1645740"/>
    <lineage>
        <taxon>Bacteria</taxon>
        <taxon>Pseudomonadati</taxon>
        <taxon>Thermomicrobiota</taxon>
        <taxon>Thermomicrobia</taxon>
        <taxon>Thermomicrobiales</taxon>
        <taxon>environmental samples</taxon>
    </lineage>
</organism>